<gene>
    <name evidence="1" type="ORF">K469DRAFT_562166</name>
</gene>
<keyword evidence="2" id="KW-1185">Reference proteome</keyword>
<evidence type="ECO:0000313" key="1">
    <source>
        <dbReference type="EMBL" id="KAF2189873.1"/>
    </source>
</evidence>
<reference evidence="1" key="1">
    <citation type="journal article" date="2020" name="Stud. Mycol.">
        <title>101 Dothideomycetes genomes: a test case for predicting lifestyles and emergence of pathogens.</title>
        <authorList>
            <person name="Haridas S."/>
            <person name="Albert R."/>
            <person name="Binder M."/>
            <person name="Bloem J."/>
            <person name="Labutti K."/>
            <person name="Salamov A."/>
            <person name="Andreopoulos B."/>
            <person name="Baker S."/>
            <person name="Barry K."/>
            <person name="Bills G."/>
            <person name="Bluhm B."/>
            <person name="Cannon C."/>
            <person name="Castanera R."/>
            <person name="Culley D."/>
            <person name="Daum C."/>
            <person name="Ezra D."/>
            <person name="Gonzalez J."/>
            <person name="Henrissat B."/>
            <person name="Kuo A."/>
            <person name="Liang C."/>
            <person name="Lipzen A."/>
            <person name="Lutzoni F."/>
            <person name="Magnuson J."/>
            <person name="Mondo S."/>
            <person name="Nolan M."/>
            <person name="Ohm R."/>
            <person name="Pangilinan J."/>
            <person name="Park H.-J."/>
            <person name="Ramirez L."/>
            <person name="Alfaro M."/>
            <person name="Sun H."/>
            <person name="Tritt A."/>
            <person name="Yoshinaga Y."/>
            <person name="Zwiers L.-H."/>
            <person name="Turgeon B."/>
            <person name="Goodwin S."/>
            <person name="Spatafora J."/>
            <person name="Crous P."/>
            <person name="Grigoriev I."/>
        </authorList>
    </citation>
    <scope>NUCLEOTIDE SEQUENCE</scope>
    <source>
        <strain evidence="1">CBS 207.26</strain>
    </source>
</reference>
<organism evidence="1 2">
    <name type="scientific">Zopfia rhizophila CBS 207.26</name>
    <dbReference type="NCBI Taxonomy" id="1314779"/>
    <lineage>
        <taxon>Eukaryota</taxon>
        <taxon>Fungi</taxon>
        <taxon>Dikarya</taxon>
        <taxon>Ascomycota</taxon>
        <taxon>Pezizomycotina</taxon>
        <taxon>Dothideomycetes</taxon>
        <taxon>Dothideomycetes incertae sedis</taxon>
        <taxon>Zopfiaceae</taxon>
        <taxon>Zopfia</taxon>
    </lineage>
</organism>
<dbReference type="EMBL" id="ML994620">
    <property type="protein sequence ID" value="KAF2189873.1"/>
    <property type="molecule type" value="Genomic_DNA"/>
</dbReference>
<protein>
    <submittedName>
        <fullName evidence="1">Uncharacterized protein</fullName>
    </submittedName>
</protein>
<sequence>IMFVKKLLTTKELYYILTIELYKAKFNLENILNIKNLVFIYTRLLIIIN</sequence>
<evidence type="ECO:0000313" key="2">
    <source>
        <dbReference type="Proteomes" id="UP000800200"/>
    </source>
</evidence>
<accession>A0A6A6EF17</accession>
<name>A0A6A6EF17_9PEZI</name>
<dbReference type="AlphaFoldDB" id="A0A6A6EF17"/>
<proteinExistence type="predicted"/>
<dbReference type="Proteomes" id="UP000800200">
    <property type="component" value="Unassembled WGS sequence"/>
</dbReference>
<feature type="non-terminal residue" evidence="1">
    <location>
        <position position="1"/>
    </location>
</feature>